<dbReference type="Proteomes" id="UP000054928">
    <property type="component" value="Unassembled WGS sequence"/>
</dbReference>
<dbReference type="EMBL" id="CCYD01002864">
    <property type="protein sequence ID" value="CEG47842.1"/>
    <property type="molecule type" value="Genomic_DNA"/>
</dbReference>
<evidence type="ECO:0000313" key="3">
    <source>
        <dbReference type="Proteomes" id="UP000054928"/>
    </source>
</evidence>
<reference evidence="3" key="1">
    <citation type="submission" date="2014-09" db="EMBL/GenBank/DDBJ databases">
        <authorList>
            <person name="Sharma Rahul"/>
            <person name="Thines Marco"/>
        </authorList>
    </citation>
    <scope>NUCLEOTIDE SEQUENCE [LARGE SCALE GENOMIC DNA]</scope>
</reference>
<dbReference type="RefSeq" id="XP_024584211.1">
    <property type="nucleotide sequence ID" value="XM_024718853.1"/>
</dbReference>
<sequence>MKIFKSHKFIEWMAIILLSCVAHDNRYCCHVHLKCMNDTASVNFLRDISTAQFWTIFFLPKQIPDEEDGVCNEVSR</sequence>
<feature type="signal peptide" evidence="1">
    <location>
        <begin position="1"/>
        <end position="22"/>
    </location>
</feature>
<evidence type="ECO:0000313" key="2">
    <source>
        <dbReference type="EMBL" id="CEG47842.1"/>
    </source>
</evidence>
<keyword evidence="3" id="KW-1185">Reference proteome</keyword>
<keyword evidence="1" id="KW-0732">Signal</keyword>
<accession>A0A0P1B0E1</accession>
<feature type="chain" id="PRO_5006059085" description="RxLR-like protein" evidence="1">
    <location>
        <begin position="23"/>
        <end position="76"/>
    </location>
</feature>
<name>A0A0P1B0E1_PLAHL</name>
<dbReference type="AlphaFoldDB" id="A0A0P1B0E1"/>
<dbReference type="GeneID" id="36400228"/>
<evidence type="ECO:0008006" key="4">
    <source>
        <dbReference type="Google" id="ProtNLM"/>
    </source>
</evidence>
<evidence type="ECO:0000256" key="1">
    <source>
        <dbReference type="SAM" id="SignalP"/>
    </source>
</evidence>
<proteinExistence type="predicted"/>
<organism evidence="2 3">
    <name type="scientific">Plasmopara halstedii</name>
    <name type="common">Downy mildew of sunflower</name>
    <dbReference type="NCBI Taxonomy" id="4781"/>
    <lineage>
        <taxon>Eukaryota</taxon>
        <taxon>Sar</taxon>
        <taxon>Stramenopiles</taxon>
        <taxon>Oomycota</taxon>
        <taxon>Peronosporomycetes</taxon>
        <taxon>Peronosporales</taxon>
        <taxon>Peronosporaceae</taxon>
        <taxon>Plasmopara</taxon>
    </lineage>
</organism>
<protein>
    <recommendedName>
        <fullName evidence="4">RxLR-like protein</fullName>
    </recommendedName>
</protein>